<keyword evidence="1" id="KW-0472">Membrane</keyword>
<reference evidence="2 3" key="1">
    <citation type="journal article" date="2015" name="Nature">
        <title>rRNA introns, odd ribosomes, and small enigmatic genomes across a large radiation of phyla.</title>
        <authorList>
            <person name="Brown C.T."/>
            <person name="Hug L.A."/>
            <person name="Thomas B.C."/>
            <person name="Sharon I."/>
            <person name="Castelle C.J."/>
            <person name="Singh A."/>
            <person name="Wilkins M.J."/>
            <person name="Williams K.H."/>
            <person name="Banfield J.F."/>
        </authorList>
    </citation>
    <scope>NUCLEOTIDE SEQUENCE [LARGE SCALE GENOMIC DNA]</scope>
</reference>
<evidence type="ECO:0000313" key="3">
    <source>
        <dbReference type="Proteomes" id="UP000034087"/>
    </source>
</evidence>
<protein>
    <submittedName>
        <fullName evidence="2">Uncharacterized protein</fullName>
    </submittedName>
</protein>
<accession>A0A0G1IM41</accession>
<evidence type="ECO:0000256" key="1">
    <source>
        <dbReference type="SAM" id="Phobius"/>
    </source>
</evidence>
<feature type="transmembrane region" description="Helical" evidence="1">
    <location>
        <begin position="26"/>
        <end position="43"/>
    </location>
</feature>
<keyword evidence="1" id="KW-0812">Transmembrane</keyword>
<dbReference type="EMBL" id="LCIR01000003">
    <property type="protein sequence ID" value="KKT60185.1"/>
    <property type="molecule type" value="Genomic_DNA"/>
</dbReference>
<proteinExistence type="predicted"/>
<name>A0A0G1IM41_9BACT</name>
<dbReference type="Proteomes" id="UP000034087">
    <property type="component" value="Unassembled WGS sequence"/>
</dbReference>
<comment type="caution">
    <text evidence="2">The sequence shown here is derived from an EMBL/GenBank/DDBJ whole genome shotgun (WGS) entry which is preliminary data.</text>
</comment>
<dbReference type="AlphaFoldDB" id="A0A0G1IM41"/>
<sequence>MNTMFSIIQVAYAHEEGASTATADNTLGPILALVIIILAIVVAKRIKKINKENHYEQRN</sequence>
<evidence type="ECO:0000313" key="2">
    <source>
        <dbReference type="EMBL" id="KKT60185.1"/>
    </source>
</evidence>
<keyword evidence="1" id="KW-1133">Transmembrane helix</keyword>
<organism evidence="2 3">
    <name type="scientific">Candidatus Giovannonibacteria bacterium GW2011_GWA1_44_25</name>
    <dbReference type="NCBI Taxonomy" id="1618645"/>
    <lineage>
        <taxon>Bacteria</taxon>
        <taxon>Candidatus Giovannoniibacteriota</taxon>
    </lineage>
</organism>
<gene>
    <name evidence="2" type="ORF">UW53_C0003G0096</name>
</gene>